<keyword evidence="2" id="KW-1185">Reference proteome</keyword>
<sequence>MTTRTRTLDEISVGDELPELQIPVTRTVIVAGALATRDYEDVHHDPQRAVERGTPDTYMSINNTNGLVGRYVTDWSGPAAVLVRLATRLGVPNFSGGTLVLTGRVKAKQDDTVTVAVTGTNSIGVHTSSEVTLRLPTSAAQQQPEVAE</sequence>
<organism evidence="1 2">
    <name type="scientific">Micromonospora sonneratiae</name>
    <dbReference type="NCBI Taxonomy" id="1184706"/>
    <lineage>
        <taxon>Bacteria</taxon>
        <taxon>Bacillati</taxon>
        <taxon>Actinomycetota</taxon>
        <taxon>Actinomycetes</taxon>
        <taxon>Micromonosporales</taxon>
        <taxon>Micromonosporaceae</taxon>
        <taxon>Micromonospora</taxon>
    </lineage>
</organism>
<dbReference type="SUPFAM" id="SSF54637">
    <property type="entry name" value="Thioesterase/thiol ester dehydrase-isomerase"/>
    <property type="match status" value="1"/>
</dbReference>
<name>A0ABW3Y5G0_9ACTN</name>
<reference evidence="2" key="1">
    <citation type="journal article" date="2019" name="Int. J. Syst. Evol. Microbiol.">
        <title>The Global Catalogue of Microorganisms (GCM) 10K type strain sequencing project: providing services to taxonomists for standard genome sequencing and annotation.</title>
        <authorList>
            <consortium name="The Broad Institute Genomics Platform"/>
            <consortium name="The Broad Institute Genome Sequencing Center for Infectious Disease"/>
            <person name="Wu L."/>
            <person name="Ma J."/>
        </authorList>
    </citation>
    <scope>NUCLEOTIDE SEQUENCE [LARGE SCALE GENOMIC DNA]</scope>
    <source>
        <strain evidence="2">JCM 31037</strain>
    </source>
</reference>
<proteinExistence type="predicted"/>
<dbReference type="InterPro" id="IPR029069">
    <property type="entry name" value="HotDog_dom_sf"/>
</dbReference>
<dbReference type="RefSeq" id="WP_377565751.1">
    <property type="nucleotide sequence ID" value="NZ_JBHTMP010000001.1"/>
</dbReference>
<dbReference type="Proteomes" id="UP001597260">
    <property type="component" value="Unassembled WGS sequence"/>
</dbReference>
<dbReference type="EMBL" id="JBHTMP010000001">
    <property type="protein sequence ID" value="MFD1319653.1"/>
    <property type="molecule type" value="Genomic_DNA"/>
</dbReference>
<comment type="caution">
    <text evidence="1">The sequence shown here is derived from an EMBL/GenBank/DDBJ whole genome shotgun (WGS) entry which is preliminary data.</text>
</comment>
<evidence type="ECO:0000313" key="2">
    <source>
        <dbReference type="Proteomes" id="UP001597260"/>
    </source>
</evidence>
<evidence type="ECO:0000313" key="1">
    <source>
        <dbReference type="EMBL" id="MFD1319653.1"/>
    </source>
</evidence>
<dbReference type="Gene3D" id="3.10.129.10">
    <property type="entry name" value="Hotdog Thioesterase"/>
    <property type="match status" value="1"/>
</dbReference>
<protein>
    <submittedName>
        <fullName evidence="1">Acyl dehydratase</fullName>
    </submittedName>
</protein>
<accession>A0ABW3Y5G0</accession>
<gene>
    <name evidence="1" type="ORF">ACFQ4H_00975</name>
</gene>